<reference evidence="1 2" key="1">
    <citation type="journal article" date="2016" name="Nat. Commun.">
        <title>Thousands of microbial genomes shed light on interconnected biogeochemical processes in an aquifer system.</title>
        <authorList>
            <person name="Anantharaman K."/>
            <person name="Brown C.T."/>
            <person name="Hug L.A."/>
            <person name="Sharon I."/>
            <person name="Castelle C.J."/>
            <person name="Probst A.J."/>
            <person name="Thomas B.C."/>
            <person name="Singh A."/>
            <person name="Wilkins M.J."/>
            <person name="Karaoz U."/>
            <person name="Brodie E.L."/>
            <person name="Williams K.H."/>
            <person name="Hubbard S.S."/>
            <person name="Banfield J.F."/>
        </authorList>
    </citation>
    <scope>NUCLEOTIDE SEQUENCE [LARGE SCALE GENOMIC DNA]</scope>
</reference>
<evidence type="ECO:0000313" key="1">
    <source>
        <dbReference type="EMBL" id="OGD65851.1"/>
    </source>
</evidence>
<dbReference type="EMBL" id="MEZY01000004">
    <property type="protein sequence ID" value="OGD65851.1"/>
    <property type="molecule type" value="Genomic_DNA"/>
</dbReference>
<dbReference type="Proteomes" id="UP000178583">
    <property type="component" value="Unassembled WGS sequence"/>
</dbReference>
<gene>
    <name evidence="1" type="ORF">A2215_00860</name>
</gene>
<name>A0A1F5EEQ3_9BACT</name>
<accession>A0A1F5EEQ3</accession>
<proteinExistence type="predicted"/>
<evidence type="ECO:0000313" key="2">
    <source>
        <dbReference type="Proteomes" id="UP000178583"/>
    </source>
</evidence>
<protein>
    <submittedName>
        <fullName evidence="1">Uncharacterized protein</fullName>
    </submittedName>
</protein>
<organism evidence="1 2">
    <name type="scientific">Candidatus Berkelbacteria bacterium RIFOXYA2_FULL_43_10</name>
    <dbReference type="NCBI Taxonomy" id="1797472"/>
    <lineage>
        <taxon>Bacteria</taxon>
        <taxon>Candidatus Berkelbacteria</taxon>
    </lineage>
</organism>
<sequence length="185" mass="20861">MIPEAGKLPSALRHGIPSAIWRAIERLNAAIAIVCAESNVSMIMMVLQFRSRPEDEGAGVYCSWDGIPHVVNVAMIDGLCETVKRRLEQDQVALDHGRALYQLQFVFPKLEHFIKGLQSWSTQWTEDAISMHAVLMMTVRGIAPARDYILRGNRELTDDDGERRELYRAVINLLVEMKKSLKEGG</sequence>
<comment type="caution">
    <text evidence="1">The sequence shown here is derived from an EMBL/GenBank/DDBJ whole genome shotgun (WGS) entry which is preliminary data.</text>
</comment>
<dbReference type="AlphaFoldDB" id="A0A1F5EEQ3"/>